<protein>
    <recommendedName>
        <fullName evidence="4">BTB domain-containing protein</fullName>
    </recommendedName>
</protein>
<keyword evidence="1" id="KW-0732">Signal</keyword>
<evidence type="ECO:0008006" key="4">
    <source>
        <dbReference type="Google" id="ProtNLM"/>
    </source>
</evidence>
<dbReference type="HOGENOM" id="CLU_1346001_0_0_1"/>
<reference evidence="3" key="1">
    <citation type="submission" date="2013-02" db="EMBL/GenBank/DDBJ databases">
        <authorList>
            <consortium name="The Broad Institute Genome Sequencing Platform"/>
            <person name="Cuomo C."/>
            <person name="Becnel J."/>
            <person name="Sanscrainte N."/>
            <person name="Walker B."/>
            <person name="Young S.K."/>
            <person name="Zeng Q."/>
            <person name="Gargeya S."/>
            <person name="Fitzgerald M."/>
            <person name="Haas B."/>
            <person name="Abouelleil A."/>
            <person name="Alvarado L."/>
            <person name="Arachchi H.M."/>
            <person name="Berlin A.M."/>
            <person name="Chapman S.B."/>
            <person name="Dewar J."/>
            <person name="Goldberg J."/>
            <person name="Griggs A."/>
            <person name="Gujja S."/>
            <person name="Hansen M."/>
            <person name="Howarth C."/>
            <person name="Imamovic A."/>
            <person name="Larimer J."/>
            <person name="McCowan C."/>
            <person name="Murphy C."/>
            <person name="Neiman D."/>
            <person name="Pearson M."/>
            <person name="Priest M."/>
            <person name="Roberts A."/>
            <person name="Saif S."/>
            <person name="Shea T."/>
            <person name="Sisk P."/>
            <person name="Sykes S."/>
            <person name="Wortman J."/>
            <person name="Nusbaum C."/>
            <person name="Birren B."/>
        </authorList>
    </citation>
    <scope>NUCLEOTIDE SEQUENCE [LARGE SCALE GENOMIC DNA]</scope>
    <source>
        <strain evidence="3">PRA339</strain>
    </source>
</reference>
<name>A0A059F4P5_9MICR</name>
<dbReference type="AlphaFoldDB" id="A0A059F4P5"/>
<feature type="chain" id="PRO_5012158415" description="BTB domain-containing protein" evidence="1">
    <location>
        <begin position="16"/>
        <end position="204"/>
    </location>
</feature>
<accession>A0A059F4P5</accession>
<dbReference type="EMBL" id="KK365134">
    <property type="protein sequence ID" value="KCZ81941.1"/>
    <property type="molecule type" value="Genomic_DNA"/>
</dbReference>
<evidence type="ECO:0000313" key="2">
    <source>
        <dbReference type="EMBL" id="KCZ81941.1"/>
    </source>
</evidence>
<evidence type="ECO:0000256" key="1">
    <source>
        <dbReference type="SAM" id="SignalP"/>
    </source>
</evidence>
<reference evidence="2 3" key="2">
    <citation type="submission" date="2014-03" db="EMBL/GenBank/DDBJ databases">
        <title>The Genome Sequence of Anncaliia algerae insect isolate PRA339.</title>
        <authorList>
            <consortium name="The Broad Institute Genome Sequencing Platform"/>
            <consortium name="The Broad Institute Genome Sequencing Center for Infectious Disease"/>
            <person name="Cuomo C."/>
            <person name="Becnel J."/>
            <person name="Sanscrainte N."/>
            <person name="Walker B."/>
            <person name="Young S.K."/>
            <person name="Zeng Q."/>
            <person name="Gargeya S."/>
            <person name="Fitzgerald M."/>
            <person name="Haas B."/>
            <person name="Abouelleil A."/>
            <person name="Alvarado L."/>
            <person name="Arachchi H.M."/>
            <person name="Berlin A.M."/>
            <person name="Chapman S.B."/>
            <person name="Dewar J."/>
            <person name="Goldberg J."/>
            <person name="Griggs A."/>
            <person name="Gujja S."/>
            <person name="Hansen M."/>
            <person name="Howarth C."/>
            <person name="Imamovic A."/>
            <person name="Larimer J."/>
            <person name="McCowan C."/>
            <person name="Murphy C."/>
            <person name="Neiman D."/>
            <person name="Pearson M."/>
            <person name="Priest M."/>
            <person name="Roberts A."/>
            <person name="Saif S."/>
            <person name="Shea T."/>
            <person name="Sisk P."/>
            <person name="Sykes S."/>
            <person name="Wortman J."/>
            <person name="Nusbaum C."/>
            <person name="Birren B."/>
        </authorList>
    </citation>
    <scope>NUCLEOTIDE SEQUENCE [LARGE SCALE GENOMIC DNA]</scope>
    <source>
        <strain evidence="2 3">PRA339</strain>
    </source>
</reference>
<dbReference type="VEuPathDB" id="MicrosporidiaDB:H312_00584"/>
<evidence type="ECO:0000313" key="3">
    <source>
        <dbReference type="Proteomes" id="UP000030655"/>
    </source>
</evidence>
<feature type="non-terminal residue" evidence="2">
    <location>
        <position position="204"/>
    </location>
</feature>
<proteinExistence type="predicted"/>
<gene>
    <name evidence="2" type="ORF">H312_00584</name>
</gene>
<dbReference type="Proteomes" id="UP000030655">
    <property type="component" value="Unassembled WGS sequence"/>
</dbReference>
<organism evidence="2 3">
    <name type="scientific">Anncaliia algerae PRA339</name>
    <dbReference type="NCBI Taxonomy" id="1288291"/>
    <lineage>
        <taxon>Eukaryota</taxon>
        <taxon>Fungi</taxon>
        <taxon>Fungi incertae sedis</taxon>
        <taxon>Microsporidia</taxon>
        <taxon>Tubulinosematoidea</taxon>
        <taxon>Tubulinosematidae</taxon>
        <taxon>Anncaliia</taxon>
    </lineage>
</organism>
<feature type="signal peptide" evidence="1">
    <location>
        <begin position="1"/>
        <end position="15"/>
    </location>
</feature>
<sequence length="204" mass="24056">MILLLIIKLCSSSFSTNPTFHHEIRHHNSDLSSSVYSRQVDQKSSIMDQHKTDQNSSLLSESQEDLTFQNNNPNFTNTSLNLCIYFKDISLLDTKFGLDSPKFHKNFYLFPEKTTIEFENMYPIKTDEKYFDNFDSVIKSDVFIKAILNFVYHRQEKKFTADIERNPDQIYRFTNSYLNAKSVAKTCVELICLFNFNNLRDFIY</sequence>
<keyword evidence="3" id="KW-1185">Reference proteome</keyword>